<feature type="compositionally biased region" description="Polar residues" evidence="1">
    <location>
        <begin position="643"/>
        <end position="659"/>
    </location>
</feature>
<sequence>MVFFLENSDNWQQVLSYKRSDEVGDAILAVVGADKSLQQKQEWFTKCAACMKDLAIDEETALICLHAMVVLDVFDPDLLHQLTERVETHFQSSLAAVNGPRHSFFQNFPGCGDPGFYRRFVISLPLAAKVKLILQDRHPTRNFFLRSPQSCDSPSTTRWANMQPINMEEWEAKSRRVRYSPESLHASKVMKFERPVGRDLHSLLVLQLREYLQIEGAQQKLSMRDLVTIASAFRDRSMQTEGGAQLLKVLCRHLLNRRPPEIVPFLLALSTGLRDPIGPSDPLETKTRAGLPSVNAEASDNREVRTLLRRTWALLGESAAMVCREGLTAMERARQEALPGVRLLRPCSFVLGRFEEKGGMESEGGYNFLDAPLHRVWVTIAAAFLRSPYAPPMPSRHMAAVSGDLLSEAAAFRSPTGEAPLSWEETGDFAEGLVASGIREVRALRALSACTAKLSDATSSSELAAVCLIAHALAHFRTGMEAEEAATVNLWRSFQRGVVGASVDAPVDPAMKLMALNAFTALGPPEALRAVFSDGGTFRDTLGPSSPDLKDVDLEMIGRYGMNPMKSAELAERKETGRRPPPSPIPAPAAVAAAPASVSRDASPPPHVQTLSGEVDVPPQSQTPEEPPISASPVPPVSSDSDFTVSASETETLKSSMETATEKEPEKGKTVETEESQQVDRAAGQAPEATLGEFVERQKTADLQSERARIVKMKKAQLRDELLLKGEQVPSNLTKAELQGRLLKVLGIET</sequence>
<feature type="compositionally biased region" description="Low complexity" evidence="1">
    <location>
        <begin position="628"/>
        <end position="642"/>
    </location>
</feature>
<feature type="compositionally biased region" description="Low complexity" evidence="1">
    <location>
        <begin position="588"/>
        <end position="602"/>
    </location>
</feature>
<feature type="region of interest" description="Disordered" evidence="1">
    <location>
        <begin position="571"/>
        <end position="692"/>
    </location>
</feature>
<dbReference type="EMBL" id="CDMZ01005828">
    <property type="protein sequence ID" value="CEM54902.1"/>
    <property type="molecule type" value="Genomic_DNA"/>
</dbReference>
<gene>
    <name evidence="2" type="ORF">Cvel_13147</name>
</gene>
<dbReference type="AlphaFoldDB" id="A0A0G4ICU4"/>
<name>A0A0G4ICU4_9ALVE</name>
<evidence type="ECO:0000256" key="1">
    <source>
        <dbReference type="SAM" id="MobiDB-lite"/>
    </source>
</evidence>
<organism evidence="2">
    <name type="scientific">Chromera velia CCMP2878</name>
    <dbReference type="NCBI Taxonomy" id="1169474"/>
    <lineage>
        <taxon>Eukaryota</taxon>
        <taxon>Sar</taxon>
        <taxon>Alveolata</taxon>
        <taxon>Colpodellida</taxon>
        <taxon>Chromeraceae</taxon>
        <taxon>Chromera</taxon>
    </lineage>
</organism>
<proteinExistence type="predicted"/>
<dbReference type="VEuPathDB" id="CryptoDB:Cvel_13147"/>
<evidence type="ECO:0000313" key="2">
    <source>
        <dbReference type="EMBL" id="CEM54902.1"/>
    </source>
</evidence>
<accession>A0A0G4ICU4</accession>
<protein>
    <submittedName>
        <fullName evidence="2">Uncharacterized protein</fullName>
    </submittedName>
</protein>
<reference evidence="2" key="1">
    <citation type="submission" date="2014-11" db="EMBL/GenBank/DDBJ databases">
        <authorList>
            <person name="Otto D Thomas"/>
            <person name="Naeem Raeece"/>
        </authorList>
    </citation>
    <scope>NUCLEOTIDE SEQUENCE</scope>
</reference>
<feature type="compositionally biased region" description="Basic and acidic residues" evidence="1">
    <location>
        <begin position="660"/>
        <end position="672"/>
    </location>
</feature>